<dbReference type="EMBL" id="BGPR01011167">
    <property type="protein sequence ID" value="GBN49938.1"/>
    <property type="molecule type" value="Genomic_DNA"/>
</dbReference>
<accession>A0A4Y2PD56</accession>
<gene>
    <name evidence="1" type="ORF">AVEN_261387_1</name>
</gene>
<reference evidence="1 2" key="1">
    <citation type="journal article" date="2019" name="Sci. Rep.">
        <title>Orb-weaving spider Araneus ventricosus genome elucidates the spidroin gene catalogue.</title>
        <authorList>
            <person name="Kono N."/>
            <person name="Nakamura H."/>
            <person name="Ohtoshi R."/>
            <person name="Moran D.A.P."/>
            <person name="Shinohara A."/>
            <person name="Yoshida Y."/>
            <person name="Fujiwara M."/>
            <person name="Mori M."/>
            <person name="Tomita M."/>
            <person name="Arakawa K."/>
        </authorList>
    </citation>
    <scope>NUCLEOTIDE SEQUENCE [LARGE SCALE GENOMIC DNA]</scope>
</reference>
<comment type="caution">
    <text evidence="1">The sequence shown here is derived from an EMBL/GenBank/DDBJ whole genome shotgun (WGS) entry which is preliminary data.</text>
</comment>
<proteinExistence type="predicted"/>
<protein>
    <submittedName>
        <fullName evidence="1">Uncharacterized protein</fullName>
    </submittedName>
</protein>
<keyword evidence="2" id="KW-1185">Reference proteome</keyword>
<name>A0A4Y2PD56_ARAVE</name>
<dbReference type="Proteomes" id="UP000499080">
    <property type="component" value="Unassembled WGS sequence"/>
</dbReference>
<dbReference type="AlphaFoldDB" id="A0A4Y2PD56"/>
<evidence type="ECO:0000313" key="1">
    <source>
        <dbReference type="EMBL" id="GBN49938.1"/>
    </source>
</evidence>
<organism evidence="1 2">
    <name type="scientific">Araneus ventricosus</name>
    <name type="common">Orbweaver spider</name>
    <name type="synonym">Epeira ventricosa</name>
    <dbReference type="NCBI Taxonomy" id="182803"/>
    <lineage>
        <taxon>Eukaryota</taxon>
        <taxon>Metazoa</taxon>
        <taxon>Ecdysozoa</taxon>
        <taxon>Arthropoda</taxon>
        <taxon>Chelicerata</taxon>
        <taxon>Arachnida</taxon>
        <taxon>Araneae</taxon>
        <taxon>Araneomorphae</taxon>
        <taxon>Entelegynae</taxon>
        <taxon>Araneoidea</taxon>
        <taxon>Araneidae</taxon>
        <taxon>Araneus</taxon>
    </lineage>
</organism>
<sequence length="144" mass="16799">MSVSYNGQHLKSLVLSNQHVQSDFKLHRQNEEANQGTKNEDITLSRGKERSVLQVWSTHARHVSNEKLEGKRGFFPKKNSLEAWSKFCVEYRIRKGYSYWPHGAMCNWCKHLIEKFHGTVVSIWVSYFDTGEDGIEGKPRSQER</sequence>
<evidence type="ECO:0000313" key="2">
    <source>
        <dbReference type="Proteomes" id="UP000499080"/>
    </source>
</evidence>